<evidence type="ECO:0000313" key="4">
    <source>
        <dbReference type="Proteomes" id="UP001158576"/>
    </source>
</evidence>
<keyword evidence="4" id="KW-1185">Reference proteome</keyword>
<feature type="region of interest" description="Disordered" evidence="1">
    <location>
        <begin position="1"/>
        <end position="46"/>
    </location>
</feature>
<dbReference type="Pfam" id="PF19026">
    <property type="entry name" value="UBA_HYPK"/>
    <property type="match status" value="1"/>
</dbReference>
<name>A0ABN7RZP8_OIKDI</name>
<reference evidence="3 4" key="1">
    <citation type="submission" date="2021-04" db="EMBL/GenBank/DDBJ databases">
        <authorList>
            <person name="Bliznina A."/>
        </authorList>
    </citation>
    <scope>NUCLEOTIDE SEQUENCE [LARGE SCALE GENOMIC DNA]</scope>
</reference>
<sequence length="102" mass="10882">MTENEEIEAEQPTDNSREGKKAAAALDSVTDHHEEKEFSGGASLESILKKSTTASDNGPAIKITAKDIDVIMKAVECKKNDAYKALVAAQGDLSTALKSFLN</sequence>
<dbReference type="Gene3D" id="1.10.8.10">
    <property type="entry name" value="DNA helicase RuvA subunit, C-terminal domain"/>
    <property type="match status" value="1"/>
</dbReference>
<evidence type="ECO:0000313" key="3">
    <source>
        <dbReference type="EMBL" id="CAG5086987.1"/>
    </source>
</evidence>
<feature type="compositionally biased region" description="Basic and acidic residues" evidence="1">
    <location>
        <begin position="29"/>
        <end position="38"/>
    </location>
</feature>
<feature type="compositionally biased region" description="Acidic residues" evidence="1">
    <location>
        <begin position="1"/>
        <end position="11"/>
    </location>
</feature>
<protein>
    <submittedName>
        <fullName evidence="3">Oidioi.mRNA.OKI2018_I69.PAR.g11430.t1.cds</fullName>
    </submittedName>
</protein>
<feature type="domain" description="Nascent polypeptide-associated complex subunit alpha-like UBA" evidence="2">
    <location>
        <begin position="61"/>
        <end position="101"/>
    </location>
</feature>
<dbReference type="InterPro" id="IPR044034">
    <property type="entry name" value="NAC-like_UBA"/>
</dbReference>
<organism evidence="3 4">
    <name type="scientific">Oikopleura dioica</name>
    <name type="common">Tunicate</name>
    <dbReference type="NCBI Taxonomy" id="34765"/>
    <lineage>
        <taxon>Eukaryota</taxon>
        <taxon>Metazoa</taxon>
        <taxon>Chordata</taxon>
        <taxon>Tunicata</taxon>
        <taxon>Appendicularia</taxon>
        <taxon>Copelata</taxon>
        <taxon>Oikopleuridae</taxon>
        <taxon>Oikopleura</taxon>
    </lineage>
</organism>
<gene>
    <name evidence="3" type="ORF">OKIOD_LOCUS2988</name>
</gene>
<proteinExistence type="predicted"/>
<dbReference type="EMBL" id="OU015568">
    <property type="protein sequence ID" value="CAG5086987.1"/>
    <property type="molecule type" value="Genomic_DNA"/>
</dbReference>
<evidence type="ECO:0000256" key="1">
    <source>
        <dbReference type="SAM" id="MobiDB-lite"/>
    </source>
</evidence>
<dbReference type="Proteomes" id="UP001158576">
    <property type="component" value="Chromosome PAR"/>
</dbReference>
<accession>A0ABN7RZP8</accession>
<evidence type="ECO:0000259" key="2">
    <source>
        <dbReference type="Pfam" id="PF19026"/>
    </source>
</evidence>